<dbReference type="GO" id="GO:0016020">
    <property type="term" value="C:membrane"/>
    <property type="evidence" value="ECO:0007669"/>
    <property type="project" value="InterPro"/>
</dbReference>
<evidence type="ECO:0000256" key="1">
    <source>
        <dbReference type="SAM" id="MobiDB-lite"/>
    </source>
</evidence>
<comment type="caution">
    <text evidence="3">The sequence shown here is derived from an EMBL/GenBank/DDBJ whole genome shotgun (WGS) entry which is preliminary data.</text>
</comment>
<dbReference type="SUPFAM" id="SSF48652">
    <property type="entry name" value="Tetraspanin"/>
    <property type="match status" value="1"/>
</dbReference>
<name>A0AAN6WSV9_9PEZI</name>
<accession>A0AAN6WSV9</accession>
<keyword evidence="4" id="KW-1185">Reference proteome</keyword>
<dbReference type="AlphaFoldDB" id="A0AAN6WSV9"/>
<feature type="compositionally biased region" description="Basic and acidic residues" evidence="1">
    <location>
        <begin position="248"/>
        <end position="262"/>
    </location>
</feature>
<reference evidence="3" key="1">
    <citation type="journal article" date="2023" name="Mol. Phylogenet. Evol.">
        <title>Genome-scale phylogeny and comparative genomics of the fungal order Sordariales.</title>
        <authorList>
            <person name="Hensen N."/>
            <person name="Bonometti L."/>
            <person name="Westerberg I."/>
            <person name="Brannstrom I.O."/>
            <person name="Guillou S."/>
            <person name="Cros-Aarteil S."/>
            <person name="Calhoun S."/>
            <person name="Haridas S."/>
            <person name="Kuo A."/>
            <person name="Mondo S."/>
            <person name="Pangilinan J."/>
            <person name="Riley R."/>
            <person name="LaButti K."/>
            <person name="Andreopoulos B."/>
            <person name="Lipzen A."/>
            <person name="Chen C."/>
            <person name="Yan M."/>
            <person name="Daum C."/>
            <person name="Ng V."/>
            <person name="Clum A."/>
            <person name="Steindorff A."/>
            <person name="Ohm R.A."/>
            <person name="Martin F."/>
            <person name="Silar P."/>
            <person name="Natvig D.O."/>
            <person name="Lalanne C."/>
            <person name="Gautier V."/>
            <person name="Ament-Velasquez S.L."/>
            <person name="Kruys A."/>
            <person name="Hutchinson M.I."/>
            <person name="Powell A.J."/>
            <person name="Barry K."/>
            <person name="Miller A.N."/>
            <person name="Grigoriev I.V."/>
            <person name="Debuchy R."/>
            <person name="Gladieux P."/>
            <person name="Hiltunen Thoren M."/>
            <person name="Johannesson H."/>
        </authorList>
    </citation>
    <scope>NUCLEOTIDE SEQUENCE</scope>
    <source>
        <strain evidence="3">PSN309</strain>
    </source>
</reference>
<feature type="transmembrane region" description="Helical" evidence="2">
    <location>
        <begin position="6"/>
        <end position="24"/>
    </location>
</feature>
<gene>
    <name evidence="3" type="ORF">QBC35DRAFT_476016</name>
</gene>
<keyword evidence="2" id="KW-1133">Transmembrane helix</keyword>
<feature type="transmembrane region" description="Helical" evidence="2">
    <location>
        <begin position="167"/>
        <end position="188"/>
    </location>
</feature>
<evidence type="ECO:0008006" key="5">
    <source>
        <dbReference type="Google" id="ProtNLM"/>
    </source>
</evidence>
<evidence type="ECO:0000313" key="4">
    <source>
        <dbReference type="Proteomes" id="UP001302126"/>
    </source>
</evidence>
<protein>
    <recommendedName>
        <fullName evidence="5">Tetraspanin</fullName>
    </recommendedName>
</protein>
<evidence type="ECO:0000256" key="2">
    <source>
        <dbReference type="SAM" id="Phobius"/>
    </source>
</evidence>
<proteinExistence type="predicted"/>
<reference evidence="3" key="2">
    <citation type="submission" date="2023-05" db="EMBL/GenBank/DDBJ databases">
        <authorList>
            <consortium name="Lawrence Berkeley National Laboratory"/>
            <person name="Steindorff A."/>
            <person name="Hensen N."/>
            <person name="Bonometti L."/>
            <person name="Westerberg I."/>
            <person name="Brannstrom I.O."/>
            <person name="Guillou S."/>
            <person name="Cros-Aarteil S."/>
            <person name="Calhoun S."/>
            <person name="Haridas S."/>
            <person name="Kuo A."/>
            <person name="Mondo S."/>
            <person name="Pangilinan J."/>
            <person name="Riley R."/>
            <person name="Labutti K."/>
            <person name="Andreopoulos B."/>
            <person name="Lipzen A."/>
            <person name="Chen C."/>
            <person name="Yanf M."/>
            <person name="Daum C."/>
            <person name="Ng V."/>
            <person name="Clum A."/>
            <person name="Ohm R."/>
            <person name="Martin F."/>
            <person name="Silar P."/>
            <person name="Natvig D."/>
            <person name="Lalanne C."/>
            <person name="Gautier V."/>
            <person name="Ament-Velasquez S.L."/>
            <person name="Kruys A."/>
            <person name="Hutchinson M.I."/>
            <person name="Powell A.J."/>
            <person name="Barry K."/>
            <person name="Miller A.N."/>
            <person name="Grigoriev I.V."/>
            <person name="Debuchy R."/>
            <person name="Gladieux P."/>
            <person name="Thoren M.H."/>
            <person name="Johannesson H."/>
        </authorList>
    </citation>
    <scope>NUCLEOTIDE SEQUENCE</scope>
    <source>
        <strain evidence="3">PSN309</strain>
    </source>
</reference>
<feature type="compositionally biased region" description="Basic and acidic residues" evidence="1">
    <location>
        <begin position="288"/>
        <end position="303"/>
    </location>
</feature>
<dbReference type="InterPro" id="IPR008952">
    <property type="entry name" value="Tetraspanin_EC2_sf"/>
</dbReference>
<feature type="compositionally biased region" description="Gly residues" evidence="1">
    <location>
        <begin position="264"/>
        <end position="283"/>
    </location>
</feature>
<dbReference type="EMBL" id="MU864439">
    <property type="protein sequence ID" value="KAK4185822.1"/>
    <property type="molecule type" value="Genomic_DNA"/>
</dbReference>
<evidence type="ECO:0000313" key="3">
    <source>
        <dbReference type="EMBL" id="KAK4185822.1"/>
    </source>
</evidence>
<keyword evidence="2" id="KW-0812">Transmembrane</keyword>
<feature type="region of interest" description="Disordered" evidence="1">
    <location>
        <begin position="236"/>
        <end position="303"/>
    </location>
</feature>
<organism evidence="3 4">
    <name type="scientific">Podospora australis</name>
    <dbReference type="NCBI Taxonomy" id="1536484"/>
    <lineage>
        <taxon>Eukaryota</taxon>
        <taxon>Fungi</taxon>
        <taxon>Dikarya</taxon>
        <taxon>Ascomycota</taxon>
        <taxon>Pezizomycotina</taxon>
        <taxon>Sordariomycetes</taxon>
        <taxon>Sordariomycetidae</taxon>
        <taxon>Sordariales</taxon>
        <taxon>Podosporaceae</taxon>
        <taxon>Podospora</taxon>
    </lineage>
</organism>
<keyword evidence="2" id="KW-0472">Membrane</keyword>
<sequence length="303" mass="33306">MALLLWLYPLLALTLFGVAIYIHVHTTTLSLPISPLLTITTILLPIFAFLVPMISSIFPVLKRLKVNGLLSLWQLSQFTLTTILGTLYASSISPTAPCVPEATWHKFWQNHDADTIRTIQDFFSCCGFRSVKDMAWPFDSPQKNTCAIQFHRQQSCKGPWEGKLTKMSGVGLGVVLATFLLQVMPFMVRRQNRNERGWGVGRIIQEVFTQGDNAGVEEDNGGIERGVRRPLLGAVPSAQHVESNADQLDGRNGRLEEGRTQDAGDGGYGGTGTDGGQRQGDAGGPRVEVSHHHQDPWADADRG</sequence>
<feature type="transmembrane region" description="Helical" evidence="2">
    <location>
        <begin position="36"/>
        <end position="61"/>
    </location>
</feature>
<dbReference type="Proteomes" id="UP001302126">
    <property type="component" value="Unassembled WGS sequence"/>
</dbReference>